<keyword evidence="8 11" id="KW-0368">Histidine biosynthesis</keyword>
<feature type="domain" description="Tetrahydrofolate dehydrogenase/cyclohydrolase catalytic" evidence="12">
    <location>
        <begin position="14"/>
        <end position="128"/>
    </location>
</feature>
<keyword evidence="4 11" id="KW-0658">Purine biosynthesis</keyword>
<evidence type="ECO:0000256" key="2">
    <source>
        <dbReference type="ARBA" id="ARBA00022563"/>
    </source>
</evidence>
<evidence type="ECO:0000256" key="8">
    <source>
        <dbReference type="ARBA" id="ARBA00023102"/>
    </source>
</evidence>
<dbReference type="GO" id="GO:0006164">
    <property type="term" value="P:purine nucleotide biosynthetic process"/>
    <property type="evidence" value="ECO:0007669"/>
    <property type="project" value="UniProtKB-KW"/>
</dbReference>
<dbReference type="EC" id="3.5.4.9" evidence="11"/>
<comment type="similarity">
    <text evidence="11">Belongs to the tetrahydrofolate dehydrogenase/cyclohydrolase family.</text>
</comment>
<dbReference type="GO" id="GO:0005829">
    <property type="term" value="C:cytosol"/>
    <property type="evidence" value="ECO:0007669"/>
    <property type="project" value="TreeGrafter"/>
</dbReference>
<dbReference type="AlphaFoldDB" id="A0A7Z0EIE6"/>
<dbReference type="HAMAP" id="MF_01576">
    <property type="entry name" value="THF_DHG_CYH"/>
    <property type="match status" value="1"/>
</dbReference>
<evidence type="ECO:0000313" key="14">
    <source>
        <dbReference type="EMBL" id="NYJ32660.1"/>
    </source>
</evidence>
<dbReference type="SUPFAM" id="SSF51735">
    <property type="entry name" value="NAD(P)-binding Rossmann-fold domains"/>
    <property type="match status" value="1"/>
</dbReference>
<keyword evidence="6 11" id="KW-0521">NADP</keyword>
<dbReference type="CDD" id="cd01080">
    <property type="entry name" value="NAD_bind_m-THF_DH_Cyclohyd"/>
    <property type="match status" value="1"/>
</dbReference>
<dbReference type="InterPro" id="IPR046346">
    <property type="entry name" value="Aminoacid_DH-like_N_sf"/>
</dbReference>
<evidence type="ECO:0000256" key="4">
    <source>
        <dbReference type="ARBA" id="ARBA00022755"/>
    </source>
</evidence>
<comment type="catalytic activity">
    <reaction evidence="11">
        <text>(6R)-5,10-methenyltetrahydrofolate + H2O = (6R)-10-formyltetrahydrofolate + H(+)</text>
        <dbReference type="Rhea" id="RHEA:23700"/>
        <dbReference type="ChEBI" id="CHEBI:15377"/>
        <dbReference type="ChEBI" id="CHEBI:15378"/>
        <dbReference type="ChEBI" id="CHEBI:57455"/>
        <dbReference type="ChEBI" id="CHEBI:195366"/>
        <dbReference type="EC" id="3.5.4.9"/>
    </reaction>
</comment>
<evidence type="ECO:0000256" key="11">
    <source>
        <dbReference type="HAMAP-Rule" id="MF_01576"/>
    </source>
</evidence>
<dbReference type="InterPro" id="IPR036291">
    <property type="entry name" value="NAD(P)-bd_dom_sf"/>
</dbReference>
<proteinExistence type="inferred from homology"/>
<dbReference type="PRINTS" id="PR00085">
    <property type="entry name" value="THFDHDRGNASE"/>
</dbReference>
<keyword evidence="5 11" id="KW-0378">Hydrolase</keyword>
<dbReference type="EMBL" id="JACCFS010000001">
    <property type="protein sequence ID" value="NYJ32660.1"/>
    <property type="molecule type" value="Genomic_DNA"/>
</dbReference>
<keyword evidence="2 11" id="KW-0554">One-carbon metabolism</keyword>
<evidence type="ECO:0000256" key="7">
    <source>
        <dbReference type="ARBA" id="ARBA00023002"/>
    </source>
</evidence>
<sequence length="290" mass="29475">MTATSTEPRTTTALTGRPLAEGIRRDARERAAALAAAGTPPRLVVVTATDDGSALWYVRSIAKAAAAVGIDCDVRDLGPSASRARIRDTLRDLNRDPRVHGIILQTPLPEGLSPAGLAVEIDPAKDVDGANPASLGRCAAGLPGFAPATAEAVVRLLDHHGVELAGRDVAMVGRSLVVGTPVALLLLERDATVTVCHSLTAELRDRTSTADIVVVATGVPHLIGADHLREGAVVVDVGTNATDDGLTGDVDADAVEGVAGALTPVPGGVGPVTTALLLSHTVRAADRATG</sequence>
<evidence type="ECO:0000256" key="5">
    <source>
        <dbReference type="ARBA" id="ARBA00022801"/>
    </source>
</evidence>
<feature type="binding site" evidence="11">
    <location>
        <position position="239"/>
    </location>
    <ligand>
        <name>NADP(+)</name>
        <dbReference type="ChEBI" id="CHEBI:58349"/>
    </ligand>
</feature>
<dbReference type="GO" id="GO:0009086">
    <property type="term" value="P:methionine biosynthetic process"/>
    <property type="evidence" value="ECO:0007669"/>
    <property type="project" value="UniProtKB-KW"/>
</dbReference>
<dbReference type="RefSeq" id="WP_179820572.1">
    <property type="nucleotide sequence ID" value="NZ_JACCFS010000001.1"/>
</dbReference>
<keyword evidence="10 11" id="KW-0511">Multifunctional enzyme</keyword>
<dbReference type="PANTHER" id="PTHR48099:SF5">
    <property type="entry name" value="C-1-TETRAHYDROFOLATE SYNTHASE, CYTOPLASMIC"/>
    <property type="match status" value="1"/>
</dbReference>
<comment type="pathway">
    <text evidence="1 11">One-carbon metabolism; tetrahydrofolate interconversion.</text>
</comment>
<dbReference type="Pfam" id="PF02882">
    <property type="entry name" value="THF_DHG_CYH_C"/>
    <property type="match status" value="1"/>
</dbReference>
<dbReference type="GO" id="GO:0000105">
    <property type="term" value="P:L-histidine biosynthetic process"/>
    <property type="evidence" value="ECO:0007669"/>
    <property type="project" value="UniProtKB-KW"/>
</dbReference>
<evidence type="ECO:0000256" key="10">
    <source>
        <dbReference type="ARBA" id="ARBA00023268"/>
    </source>
</evidence>
<dbReference type="InterPro" id="IPR000672">
    <property type="entry name" value="THF_DH/CycHdrlase"/>
</dbReference>
<keyword evidence="3 11" id="KW-0028">Amino-acid biosynthesis</keyword>
<accession>A0A7Z0EIE6</accession>
<comment type="function">
    <text evidence="11">Catalyzes the oxidation of 5,10-methylenetetrahydrofolate to 5,10-methenyltetrahydrofolate and then the hydrolysis of 5,10-methenyltetrahydrofolate to 10-formyltetrahydrofolate.</text>
</comment>
<dbReference type="GO" id="GO:0035999">
    <property type="term" value="P:tetrahydrofolate interconversion"/>
    <property type="evidence" value="ECO:0007669"/>
    <property type="project" value="UniProtKB-UniRule"/>
</dbReference>
<dbReference type="Gene3D" id="3.40.50.10860">
    <property type="entry name" value="Leucine Dehydrogenase, chain A, domain 1"/>
    <property type="match status" value="1"/>
</dbReference>
<feature type="binding site" evidence="11">
    <location>
        <begin position="173"/>
        <end position="175"/>
    </location>
    <ligand>
        <name>NADP(+)</name>
        <dbReference type="ChEBI" id="CHEBI:58349"/>
    </ligand>
</feature>
<dbReference type="SUPFAM" id="SSF53223">
    <property type="entry name" value="Aminoacid dehydrogenase-like, N-terminal domain"/>
    <property type="match status" value="1"/>
</dbReference>
<dbReference type="PANTHER" id="PTHR48099">
    <property type="entry name" value="C-1-TETRAHYDROFOLATE SYNTHASE, CYTOPLASMIC-RELATED"/>
    <property type="match status" value="1"/>
</dbReference>
<evidence type="ECO:0000259" key="12">
    <source>
        <dbReference type="Pfam" id="PF00763"/>
    </source>
</evidence>
<keyword evidence="9 11" id="KW-0486">Methionine biosynthesis</keyword>
<reference evidence="14 15" key="1">
    <citation type="submission" date="2020-07" db="EMBL/GenBank/DDBJ databases">
        <title>Sequencing the genomes of 1000 actinobacteria strains.</title>
        <authorList>
            <person name="Klenk H.-P."/>
        </authorList>
    </citation>
    <scope>NUCLEOTIDE SEQUENCE [LARGE SCALE GENOMIC DNA]</scope>
    <source>
        <strain evidence="14 15">DSM 44442</strain>
    </source>
</reference>
<dbReference type="UniPathway" id="UPA00193"/>
<dbReference type="Pfam" id="PF00763">
    <property type="entry name" value="THF_DHG_CYH"/>
    <property type="match status" value="1"/>
</dbReference>
<dbReference type="InterPro" id="IPR020630">
    <property type="entry name" value="THF_DH/CycHdrlase_cat_dom"/>
</dbReference>
<comment type="subunit">
    <text evidence="11">Homodimer.</text>
</comment>
<dbReference type="Proteomes" id="UP000572051">
    <property type="component" value="Unassembled WGS sequence"/>
</dbReference>
<dbReference type="InterPro" id="IPR020631">
    <property type="entry name" value="THF_DH/CycHdrlase_NAD-bd_dom"/>
</dbReference>
<feature type="domain" description="Tetrahydrofolate dehydrogenase/cyclohydrolase NAD(P)-binding" evidence="13">
    <location>
        <begin position="147"/>
        <end position="287"/>
    </location>
</feature>
<dbReference type="GO" id="GO:0004477">
    <property type="term" value="F:methenyltetrahydrofolate cyclohydrolase activity"/>
    <property type="evidence" value="ECO:0007669"/>
    <property type="project" value="UniProtKB-UniRule"/>
</dbReference>
<dbReference type="Gene3D" id="3.40.50.720">
    <property type="entry name" value="NAD(P)-binding Rossmann-like Domain"/>
    <property type="match status" value="1"/>
</dbReference>
<gene>
    <name evidence="11" type="primary">folD</name>
    <name evidence="14" type="ORF">HNR10_000541</name>
</gene>
<dbReference type="EC" id="1.5.1.5" evidence="11"/>
<comment type="caution">
    <text evidence="14">The sequence shown here is derived from an EMBL/GenBank/DDBJ whole genome shotgun (WGS) entry which is preliminary data.</text>
</comment>
<evidence type="ECO:0000313" key="15">
    <source>
        <dbReference type="Proteomes" id="UP000572051"/>
    </source>
</evidence>
<keyword evidence="7 11" id="KW-0560">Oxidoreductase</keyword>
<protein>
    <recommendedName>
        <fullName evidence="11">Bifunctional protein FolD</fullName>
    </recommendedName>
    <domain>
        <recommendedName>
            <fullName evidence="11">Methylenetetrahydrofolate dehydrogenase</fullName>
            <ecNumber evidence="11">1.5.1.5</ecNumber>
        </recommendedName>
    </domain>
    <domain>
        <recommendedName>
            <fullName evidence="11">Methenyltetrahydrofolate cyclohydrolase</fullName>
            <ecNumber evidence="11">3.5.4.9</ecNumber>
        </recommendedName>
    </domain>
</protein>
<evidence type="ECO:0000256" key="1">
    <source>
        <dbReference type="ARBA" id="ARBA00004777"/>
    </source>
</evidence>
<evidence type="ECO:0000256" key="6">
    <source>
        <dbReference type="ARBA" id="ARBA00022857"/>
    </source>
</evidence>
<comment type="caution">
    <text evidence="11">Lacks conserved residue(s) required for the propagation of feature annotation.</text>
</comment>
<comment type="catalytic activity">
    <reaction evidence="11">
        <text>(6R)-5,10-methylene-5,6,7,8-tetrahydrofolate + NADP(+) = (6R)-5,10-methenyltetrahydrofolate + NADPH</text>
        <dbReference type="Rhea" id="RHEA:22812"/>
        <dbReference type="ChEBI" id="CHEBI:15636"/>
        <dbReference type="ChEBI" id="CHEBI:57455"/>
        <dbReference type="ChEBI" id="CHEBI:57783"/>
        <dbReference type="ChEBI" id="CHEBI:58349"/>
        <dbReference type="EC" id="1.5.1.5"/>
    </reaction>
</comment>
<dbReference type="GO" id="GO:0004488">
    <property type="term" value="F:methylenetetrahydrofolate dehydrogenase (NADP+) activity"/>
    <property type="evidence" value="ECO:0007669"/>
    <property type="project" value="UniProtKB-UniRule"/>
</dbReference>
<name>A0A7Z0EIE6_9ACTN</name>
<organism evidence="14 15">
    <name type="scientific">Nocardiopsis aegyptia</name>
    <dbReference type="NCBI Taxonomy" id="220378"/>
    <lineage>
        <taxon>Bacteria</taxon>
        <taxon>Bacillati</taxon>
        <taxon>Actinomycetota</taxon>
        <taxon>Actinomycetes</taxon>
        <taxon>Streptosporangiales</taxon>
        <taxon>Nocardiopsidaceae</taxon>
        <taxon>Nocardiopsis</taxon>
    </lineage>
</organism>
<evidence type="ECO:0000256" key="9">
    <source>
        <dbReference type="ARBA" id="ARBA00023167"/>
    </source>
</evidence>
<evidence type="ECO:0000259" key="13">
    <source>
        <dbReference type="Pfam" id="PF02882"/>
    </source>
</evidence>
<keyword evidence="15" id="KW-1185">Reference proteome</keyword>
<evidence type="ECO:0000256" key="3">
    <source>
        <dbReference type="ARBA" id="ARBA00022605"/>
    </source>
</evidence>